<dbReference type="FunFam" id="3.10.580.10:FF:000002">
    <property type="entry name" value="Magnesium/cobalt efflux protein CorC"/>
    <property type="match status" value="1"/>
</dbReference>
<feature type="domain" description="CBS" evidence="10">
    <location>
        <begin position="133"/>
        <end position="190"/>
    </location>
</feature>
<dbReference type="InterPro" id="IPR000644">
    <property type="entry name" value="CBS_dom"/>
</dbReference>
<dbReference type="SUPFAM" id="SSF54631">
    <property type="entry name" value="CBS-domain pair"/>
    <property type="match status" value="1"/>
</dbReference>
<dbReference type="PANTHER" id="PTHR22777">
    <property type="entry name" value="HEMOLYSIN-RELATED"/>
    <property type="match status" value="1"/>
</dbReference>
<dbReference type="Gene3D" id="3.10.580.10">
    <property type="entry name" value="CBS-domain"/>
    <property type="match status" value="1"/>
</dbReference>
<comment type="function">
    <text evidence="7">Plays a role in the transport of magnesium and cobalt ions.</text>
</comment>
<proteinExistence type="inferred from homology"/>
<dbReference type="PROSITE" id="PS51371">
    <property type="entry name" value="CBS"/>
    <property type="match status" value="2"/>
</dbReference>
<sequence length="293" mass="33490">MSTEPPLKAGSSKHRTFFERLSGVFHTPTREDFIDTLHEANEQKLIDDSALKMMEGVMQFSDLRACDLMVPRSQMQVVDLSESKDVWLPQMIEAGHSRFPVILDDDRDNVIGILHAKTILRVLIDPEFKAKDHLRAAKFIPESMPLNDLLRDFKLERNHMAIVVDEFGSVSGLITIEDVLEQIVGEIDDEFDEVDENADNILEDSKHGCWRVKALTEIEQFNEFFSTEINTDEDCHCETIGGLIADRLEHMPKIGETVVIEGFRFTVLRADERQVRLLKVEKLPAQEAAKKEE</sequence>
<keyword evidence="4" id="KW-0460">Magnesium</keyword>
<dbReference type="SMART" id="SM01091">
    <property type="entry name" value="CorC_HlyC"/>
    <property type="match status" value="1"/>
</dbReference>
<dbReference type="Pfam" id="PF03471">
    <property type="entry name" value="CorC_HlyC"/>
    <property type="match status" value="1"/>
</dbReference>
<dbReference type="Gene3D" id="3.30.465.10">
    <property type="match status" value="1"/>
</dbReference>
<evidence type="ECO:0000256" key="3">
    <source>
        <dbReference type="ARBA" id="ARBA00022737"/>
    </source>
</evidence>
<keyword evidence="3" id="KW-0677">Repeat</keyword>
<evidence type="ECO:0000313" key="12">
    <source>
        <dbReference type="Proteomes" id="UP000824083"/>
    </source>
</evidence>
<gene>
    <name evidence="11" type="ORF">IAC56_07070</name>
</gene>
<evidence type="ECO:0000256" key="5">
    <source>
        <dbReference type="ARBA" id="ARBA00023122"/>
    </source>
</evidence>
<dbReference type="Pfam" id="PF21917">
    <property type="entry name" value="NMB0537_N"/>
    <property type="match status" value="1"/>
</dbReference>
<organism evidence="11 12">
    <name type="scientific">Candidatus Aphodousia faecigallinarum</name>
    <dbReference type="NCBI Taxonomy" id="2840677"/>
    <lineage>
        <taxon>Bacteria</taxon>
        <taxon>Pseudomonadati</taxon>
        <taxon>Pseudomonadota</taxon>
        <taxon>Betaproteobacteria</taxon>
        <taxon>Burkholderiales</taxon>
        <taxon>Sutterellaceae</taxon>
        <taxon>Sutterellaceae incertae sedis</taxon>
        <taxon>Candidatus Aphodousia</taxon>
    </lineage>
</organism>
<dbReference type="Pfam" id="PF00571">
    <property type="entry name" value="CBS"/>
    <property type="match status" value="2"/>
</dbReference>
<dbReference type="SUPFAM" id="SSF56176">
    <property type="entry name" value="FAD-binding/transporter-associated domain-like"/>
    <property type="match status" value="1"/>
</dbReference>
<dbReference type="AlphaFoldDB" id="A0A9D1IL32"/>
<comment type="caution">
    <text evidence="11">The sequence shown here is derived from an EMBL/GenBank/DDBJ whole genome shotgun (WGS) entry which is preliminary data.</text>
</comment>
<dbReference type="CDD" id="cd04590">
    <property type="entry name" value="CBS_pair_CorC_HlyC_assoc"/>
    <property type="match status" value="1"/>
</dbReference>
<dbReference type="PANTHER" id="PTHR22777:SF27">
    <property type="entry name" value="MAGNESIUM AND COBALT EFFLUX PROTEIN CORC"/>
    <property type="match status" value="1"/>
</dbReference>
<protein>
    <recommendedName>
        <fullName evidence="8">Magnesium and cobalt efflux protein CorC</fullName>
    </recommendedName>
</protein>
<keyword evidence="2" id="KW-0813">Transport</keyword>
<dbReference type="InterPro" id="IPR016169">
    <property type="entry name" value="FAD-bd_PCMH_sub2"/>
</dbReference>
<evidence type="ECO:0000256" key="7">
    <source>
        <dbReference type="ARBA" id="ARBA00037273"/>
    </source>
</evidence>
<dbReference type="InterPro" id="IPR044751">
    <property type="entry name" value="Ion_transp-like_CBS"/>
</dbReference>
<comment type="similarity">
    <text evidence="1">Belongs to the UPF0053 family.</text>
</comment>
<dbReference type="GO" id="GO:0005886">
    <property type="term" value="C:plasma membrane"/>
    <property type="evidence" value="ECO:0007669"/>
    <property type="project" value="TreeGrafter"/>
</dbReference>
<accession>A0A9D1IL32</accession>
<evidence type="ECO:0000256" key="8">
    <source>
        <dbReference type="ARBA" id="ARBA00040729"/>
    </source>
</evidence>
<evidence type="ECO:0000313" key="11">
    <source>
        <dbReference type="EMBL" id="HIU38014.1"/>
    </source>
</evidence>
<evidence type="ECO:0000256" key="2">
    <source>
        <dbReference type="ARBA" id="ARBA00022448"/>
    </source>
</evidence>
<dbReference type="InterPro" id="IPR054115">
    <property type="entry name" value="CorC_N"/>
</dbReference>
<evidence type="ECO:0000256" key="1">
    <source>
        <dbReference type="ARBA" id="ARBA00006337"/>
    </source>
</evidence>
<reference evidence="11" key="2">
    <citation type="journal article" date="2021" name="PeerJ">
        <title>Extensive microbial diversity within the chicken gut microbiome revealed by metagenomics and culture.</title>
        <authorList>
            <person name="Gilroy R."/>
            <person name="Ravi A."/>
            <person name="Getino M."/>
            <person name="Pursley I."/>
            <person name="Horton D.L."/>
            <person name="Alikhan N.F."/>
            <person name="Baker D."/>
            <person name="Gharbi K."/>
            <person name="Hall N."/>
            <person name="Watson M."/>
            <person name="Adriaenssens E.M."/>
            <person name="Foster-Nyarko E."/>
            <person name="Jarju S."/>
            <person name="Secka A."/>
            <person name="Antonio M."/>
            <person name="Oren A."/>
            <person name="Chaudhuri R.R."/>
            <person name="La Ragione R."/>
            <person name="Hildebrand F."/>
            <person name="Pallen M.J."/>
        </authorList>
    </citation>
    <scope>NUCLEOTIDE SEQUENCE</scope>
    <source>
        <strain evidence="11">7463</strain>
    </source>
</reference>
<evidence type="ECO:0000259" key="10">
    <source>
        <dbReference type="PROSITE" id="PS51371"/>
    </source>
</evidence>
<name>A0A9D1IL32_9BURK</name>
<feature type="domain" description="CBS" evidence="10">
    <location>
        <begin position="69"/>
        <end position="130"/>
    </location>
</feature>
<reference evidence="11" key="1">
    <citation type="submission" date="2020-10" db="EMBL/GenBank/DDBJ databases">
        <authorList>
            <person name="Gilroy R."/>
        </authorList>
    </citation>
    <scope>NUCLEOTIDE SEQUENCE</scope>
    <source>
        <strain evidence="11">7463</strain>
    </source>
</reference>
<dbReference type="Proteomes" id="UP000824083">
    <property type="component" value="Unassembled WGS sequence"/>
</dbReference>
<dbReference type="InterPro" id="IPR005170">
    <property type="entry name" value="Transptr-assoc_dom"/>
</dbReference>
<dbReference type="InterPro" id="IPR036318">
    <property type="entry name" value="FAD-bd_PCMH-like_sf"/>
</dbReference>
<evidence type="ECO:0000256" key="9">
    <source>
        <dbReference type="PROSITE-ProRule" id="PRU00703"/>
    </source>
</evidence>
<dbReference type="InterPro" id="IPR046342">
    <property type="entry name" value="CBS_dom_sf"/>
</dbReference>
<evidence type="ECO:0000256" key="6">
    <source>
        <dbReference type="ARBA" id="ARBA00023285"/>
    </source>
</evidence>
<keyword evidence="6" id="KW-0170">Cobalt</keyword>
<dbReference type="EMBL" id="DVMY01000105">
    <property type="protein sequence ID" value="HIU38014.1"/>
    <property type="molecule type" value="Genomic_DNA"/>
</dbReference>
<evidence type="ECO:0000256" key="4">
    <source>
        <dbReference type="ARBA" id="ARBA00022842"/>
    </source>
</evidence>
<keyword evidence="5 9" id="KW-0129">CBS domain</keyword>
<dbReference type="GO" id="GO:0050660">
    <property type="term" value="F:flavin adenine dinucleotide binding"/>
    <property type="evidence" value="ECO:0007669"/>
    <property type="project" value="InterPro"/>
</dbReference>